<dbReference type="Gene3D" id="2.60.120.380">
    <property type="match status" value="1"/>
</dbReference>
<dbReference type="GO" id="GO:0005975">
    <property type="term" value="P:carbohydrate metabolic process"/>
    <property type="evidence" value="ECO:0007669"/>
    <property type="project" value="UniProtKB-ARBA"/>
</dbReference>
<gene>
    <name evidence="11" type="ORF">ISU07_14040</name>
</gene>
<dbReference type="GO" id="GO:0004252">
    <property type="term" value="F:serine-type endopeptidase activity"/>
    <property type="evidence" value="ECO:0007669"/>
    <property type="project" value="UniProtKB-UniRule"/>
</dbReference>
<dbReference type="PROSITE" id="PS00136">
    <property type="entry name" value="SUBTILASE_ASP"/>
    <property type="match status" value="1"/>
</dbReference>
<dbReference type="Pfam" id="PF01345">
    <property type="entry name" value="DUF11"/>
    <property type="match status" value="5"/>
</dbReference>
<feature type="active site" description="Charge relay system" evidence="5 6">
    <location>
        <position position="529"/>
    </location>
</feature>
<dbReference type="Pfam" id="PF00082">
    <property type="entry name" value="Peptidase_S8"/>
    <property type="match status" value="1"/>
</dbReference>
<feature type="region of interest" description="Disordered" evidence="8">
    <location>
        <begin position="888"/>
        <end position="908"/>
    </location>
</feature>
<feature type="region of interest" description="Disordered" evidence="8">
    <location>
        <begin position="1434"/>
        <end position="1455"/>
    </location>
</feature>
<feature type="region of interest" description="Disordered" evidence="8">
    <location>
        <begin position="295"/>
        <end position="343"/>
    </location>
</feature>
<evidence type="ECO:0000259" key="9">
    <source>
        <dbReference type="Pfam" id="PF00082"/>
    </source>
</evidence>
<feature type="domain" description="DUF11" evidence="10">
    <location>
        <begin position="1050"/>
        <end position="1173"/>
    </location>
</feature>
<feature type="active site" description="Charge relay system" evidence="5 6">
    <location>
        <position position="288"/>
    </location>
</feature>
<feature type="domain" description="Peptidase S8/S53" evidence="9">
    <location>
        <begin position="281"/>
        <end position="586"/>
    </location>
</feature>
<feature type="compositionally biased region" description="Polar residues" evidence="8">
    <location>
        <begin position="1434"/>
        <end position="1445"/>
    </location>
</feature>
<evidence type="ECO:0000256" key="4">
    <source>
        <dbReference type="ARBA" id="ARBA00022825"/>
    </source>
</evidence>
<evidence type="ECO:0000313" key="12">
    <source>
        <dbReference type="Proteomes" id="UP000640489"/>
    </source>
</evidence>
<dbReference type="NCBIfam" id="TIGR01451">
    <property type="entry name" value="B_ant_repeat"/>
    <property type="match status" value="3"/>
</dbReference>
<keyword evidence="2 6" id="KW-0645">Protease</keyword>
<dbReference type="InterPro" id="IPR013783">
    <property type="entry name" value="Ig-like_fold"/>
</dbReference>
<keyword evidence="3 6" id="KW-0378">Hydrolase</keyword>
<dbReference type="PANTHER" id="PTHR34819">
    <property type="entry name" value="LARGE CYSTEINE-RICH PERIPLASMIC PROTEIN OMCB"/>
    <property type="match status" value="1"/>
</dbReference>
<name>A0A930VEP7_9ACTN</name>
<reference evidence="11" key="1">
    <citation type="submission" date="2020-11" db="EMBL/GenBank/DDBJ databases">
        <title>Nocardioides sp. nov., isolated from Soil of Cynanchum wilfordii Hemsley rhizosphere.</title>
        <authorList>
            <person name="Lee J.-S."/>
            <person name="Suh M.K."/>
            <person name="Kim J.-S."/>
        </authorList>
    </citation>
    <scope>NUCLEOTIDE SEQUENCE</scope>
    <source>
        <strain evidence="11">KCTC 19275</strain>
    </source>
</reference>
<dbReference type="InterPro" id="IPR000209">
    <property type="entry name" value="Peptidase_S8/S53_dom"/>
</dbReference>
<dbReference type="InterPro" id="IPR022398">
    <property type="entry name" value="Peptidase_S8_His-AS"/>
</dbReference>
<feature type="active site" description="Charge relay system" evidence="5 6">
    <location>
        <position position="314"/>
    </location>
</feature>
<dbReference type="InterPro" id="IPR001434">
    <property type="entry name" value="OmcB-like_DUF11"/>
</dbReference>
<proteinExistence type="inferred from homology"/>
<dbReference type="InterPro" id="IPR008979">
    <property type="entry name" value="Galactose-bd-like_sf"/>
</dbReference>
<comment type="similarity">
    <text evidence="1 6 7">Belongs to the peptidase S8 family.</text>
</comment>
<dbReference type="PROSITE" id="PS00138">
    <property type="entry name" value="SUBTILASE_SER"/>
    <property type="match status" value="1"/>
</dbReference>
<accession>A0A930VEP7</accession>
<evidence type="ECO:0000256" key="8">
    <source>
        <dbReference type="SAM" id="MobiDB-lite"/>
    </source>
</evidence>
<feature type="domain" description="DUF11" evidence="10">
    <location>
        <begin position="1314"/>
        <end position="1447"/>
    </location>
</feature>
<dbReference type="GO" id="GO:0006508">
    <property type="term" value="P:proteolysis"/>
    <property type="evidence" value="ECO:0007669"/>
    <property type="project" value="UniProtKB-KW"/>
</dbReference>
<keyword evidence="12" id="KW-1185">Reference proteome</keyword>
<feature type="domain" description="DUF11" evidence="10">
    <location>
        <begin position="1182"/>
        <end position="1303"/>
    </location>
</feature>
<dbReference type="RefSeq" id="WP_194707430.1">
    <property type="nucleotide sequence ID" value="NZ_JADKPN010000008.1"/>
</dbReference>
<dbReference type="InterPro" id="IPR036852">
    <property type="entry name" value="Peptidase_S8/S53_dom_sf"/>
</dbReference>
<evidence type="ECO:0000256" key="5">
    <source>
        <dbReference type="PIRSR" id="PIRSR615500-1"/>
    </source>
</evidence>
<evidence type="ECO:0000256" key="3">
    <source>
        <dbReference type="ARBA" id="ARBA00022801"/>
    </source>
</evidence>
<feature type="domain" description="DUF11" evidence="10">
    <location>
        <begin position="782"/>
        <end position="905"/>
    </location>
</feature>
<evidence type="ECO:0000313" key="11">
    <source>
        <dbReference type="EMBL" id="MBF4764251.1"/>
    </source>
</evidence>
<dbReference type="PROSITE" id="PS51892">
    <property type="entry name" value="SUBTILASE"/>
    <property type="match status" value="1"/>
</dbReference>
<dbReference type="InterPro" id="IPR023827">
    <property type="entry name" value="Peptidase_S8_Asp-AS"/>
</dbReference>
<dbReference type="PROSITE" id="PS00137">
    <property type="entry name" value="SUBTILASE_HIS"/>
    <property type="match status" value="1"/>
</dbReference>
<dbReference type="SUPFAM" id="SSF52743">
    <property type="entry name" value="Subtilisin-like"/>
    <property type="match status" value="1"/>
</dbReference>
<dbReference type="EMBL" id="JADKPN010000008">
    <property type="protein sequence ID" value="MBF4764251.1"/>
    <property type="molecule type" value="Genomic_DNA"/>
</dbReference>
<dbReference type="InterPro" id="IPR023828">
    <property type="entry name" value="Peptidase_S8_Ser-AS"/>
</dbReference>
<organism evidence="11 12">
    <name type="scientific">Nocardioides islandensis</name>
    <dbReference type="NCBI Taxonomy" id="433663"/>
    <lineage>
        <taxon>Bacteria</taxon>
        <taxon>Bacillati</taxon>
        <taxon>Actinomycetota</taxon>
        <taxon>Actinomycetes</taxon>
        <taxon>Propionibacteriales</taxon>
        <taxon>Nocardioidaceae</taxon>
        <taxon>Nocardioides</taxon>
    </lineage>
</organism>
<dbReference type="InterPro" id="IPR047589">
    <property type="entry name" value="DUF11_rpt"/>
</dbReference>
<evidence type="ECO:0000256" key="7">
    <source>
        <dbReference type="RuleBase" id="RU003355"/>
    </source>
</evidence>
<evidence type="ECO:0000259" key="10">
    <source>
        <dbReference type="Pfam" id="PF01345"/>
    </source>
</evidence>
<sequence length="1455" mass="149584">MSLPYFRTSLSTSRARSARGSFASVAALSLALGTALVGLTTPAAQSAAAPRASASVAHSPLAVAASTRAGKPPKVDYAIHLRGRIIGPDARVDRKLLRSIKHGATTRHVIVQLERLPKAGRRDIAGLGAIGIRPVGYLSSTTGASTAYVAAVRPSLNTRSATWKNLVRTMVPLRARDKVDSRFQRGDALIQFFRDVSAKQASASLARVGVKAEKYGVGSYTARLSAKQVSKLSKTDRVQWIQAGPVRNAPVNDKSRALINVDAAQQLDTASGQYNGLSGLGTVVGIMDTGVDSEHHDFDGRIDRAQDNGSGSDHGTHVAGIAAGSGFQSDKNDDNNSPNGGTAFQWRGMAPQAHIVAYGQDHSAPTLMDAINNFGMDVSNHSYVLQLQGQYDADVASVDTIARGDAGFPARTIVWAAANNADYAYTCSATDPLYPNQPRPQYPGLDGSGNCPGAYQTGYFSVLSPCKNCIDVAAMTPNPGSTWATFSSLGPNMDGRLGPIVAADGSGVVSVGADVPTPGNGYRMKSGTSMAAPAVSGVVALMRQQYGLSGYGINGPLTSTDKAILIQTAVDQVGTSGAGNPNNDTGVPTTWGAGPDWVTGFGTVDALAATNLIKAHGFVEGSVDAAGPTDAFPVSVVPGQKQVKISLAWNDRPGDPTTDLTAAKLVNDLDLTLTDPNGVTHRPLVLPVITPFDCDNVTAGNQAGTCAGNQDTGNFATVATEGTDRRNVVEQVVVGSPAGPNLPVGTWTARVSVLNNDTTVRLPMGGAQTYSLAGVTDARANLSVSKSDTPDPATAGNQLYYDITVTNHGPDDATNVAVQDVLPAGVDYVTNDIAPPNGCVEAPAGTLTCTLGDIKNGQSKTFRIKVFIHPDLVSSHNPAQPFTIFNTATAASNTPDPDTSDNSDTEGTIVEDSADLRATKLCKPDTTLLAGQTAHCTIFIDNLGPSYARSVTLTDVMLANGSFAVSSIQPSQGSCGLVGPVTGGQRFVCNLGTLANATPSTAGRATVDYDVTADEAMDINNVATVTASTPDPDTTNNIAQHSLSVTAVTDLQITKTLTIPAAPPVVAGTDATYTITIKNNGPSTATGVKVEDNVPAGTQVLAVTPSAGTCNAGVPGDALRPTVCSFGNLAKNETRTVTVAIHILPGTRGPLNNDARVSSTTFDNDLSNNLATTGSSVVGSADLSITKSDSPDPVVAGSQLTYTITVTNGGPSTADDVVVTDALPAGTSYVSGVNGSNQTVCTLVQNNTVTCSLGTLQPGTTGTIYLTVKVAASVPTGTVLSNTVSVGSRTPDPNNANNTATETTTVTTSADVWLDKQATQRSGNPAPTVIYTLVVHNDAGCETDAQSTQTPTCGDGGPSDAKDITVVDTLPLTNKKLTVQFVSPQCTYNKSTHKVTCTASNLPAGAKVTFVIEAQVQGSVGTILNTATVTSTTPDPATGNNTNAASIVMKGGTGK</sequence>
<evidence type="ECO:0000256" key="6">
    <source>
        <dbReference type="PROSITE-ProRule" id="PRU01240"/>
    </source>
</evidence>
<dbReference type="Proteomes" id="UP000640489">
    <property type="component" value="Unassembled WGS sequence"/>
</dbReference>
<evidence type="ECO:0000256" key="2">
    <source>
        <dbReference type="ARBA" id="ARBA00022670"/>
    </source>
</evidence>
<feature type="compositionally biased region" description="Basic and acidic residues" evidence="8">
    <location>
        <begin position="295"/>
        <end position="306"/>
    </location>
</feature>
<dbReference type="InterPro" id="IPR015500">
    <property type="entry name" value="Peptidase_S8_subtilisin-rel"/>
</dbReference>
<comment type="caution">
    <text evidence="11">The sequence shown here is derived from an EMBL/GenBank/DDBJ whole genome shotgun (WGS) entry which is preliminary data.</text>
</comment>
<evidence type="ECO:0000256" key="1">
    <source>
        <dbReference type="ARBA" id="ARBA00011073"/>
    </source>
</evidence>
<dbReference type="Gene3D" id="2.60.40.10">
    <property type="entry name" value="Immunoglobulins"/>
    <property type="match status" value="3"/>
</dbReference>
<dbReference type="InterPro" id="IPR051172">
    <property type="entry name" value="Chlamydia_OmcB"/>
</dbReference>
<dbReference type="SUPFAM" id="SSF49785">
    <property type="entry name" value="Galactose-binding domain-like"/>
    <property type="match status" value="1"/>
</dbReference>
<keyword evidence="4 6" id="KW-0720">Serine protease</keyword>
<dbReference type="PANTHER" id="PTHR34819:SF3">
    <property type="entry name" value="CELL SURFACE PROTEIN"/>
    <property type="match status" value="1"/>
</dbReference>
<feature type="domain" description="DUF11" evidence="10">
    <location>
        <begin position="915"/>
        <end position="1042"/>
    </location>
</feature>
<dbReference type="Gene3D" id="3.40.50.200">
    <property type="entry name" value="Peptidase S8/S53 domain"/>
    <property type="match status" value="1"/>
</dbReference>
<protein>
    <submittedName>
        <fullName evidence="11">DUF11 domain-containing protein</fullName>
    </submittedName>
</protein>
<dbReference type="PRINTS" id="PR00723">
    <property type="entry name" value="SUBTILISIN"/>
</dbReference>